<reference evidence="1" key="2">
    <citation type="submission" date="2019-07" db="EMBL/GenBank/DDBJ databases">
        <authorList>
            <person name="Duarte M.A."/>
            <person name="Silva J.M.F."/>
            <person name="Brito C.R."/>
            <person name="Teixeira D.S."/>
            <person name="Melo F.L."/>
            <person name="Ribeiro B.M."/>
            <person name="Nagata T."/>
            <person name="Campos F.S."/>
        </authorList>
    </citation>
    <scope>NUCLEOTIDE SEQUENCE</scope>
    <source>
        <strain evidence="1">BR_DF2</strain>
    </source>
</reference>
<accession>A0AAE6IRK8</accession>
<protein>
    <submittedName>
        <fullName evidence="1">Protein ORF20</fullName>
    </submittedName>
</protein>
<evidence type="ECO:0000313" key="2">
    <source>
        <dbReference type="Proteomes" id="UP000830145"/>
    </source>
</evidence>
<evidence type="ECO:0000313" key="1">
    <source>
        <dbReference type="EMBL" id="QEJ80785.1"/>
    </source>
</evidence>
<sequence length="311" mass="36271">MLSAARGCGFRNECGAIWFSTLVPNTTCIEETQVVNQICLSRSVSRINSFPNVLFYRIMESATFVVSCKCVKSVTTNSSTYYLINFVIRIQSTYDLHKDEKEVFLRYVSRRMFFITGRLYDVAKKWMLKKNKWHEFVFLPSGYLFKDMRSLRMAVTTLSYETSHSIIPRNIPFLRTPILYINPCRTTIMACIMIKSVHCSSTVTQPVMLRSMLKEFCDPTVWPILSKGLCYMPICRERSFGETESWNFHIHGEFSEKHILCETNCQNCMHCSKPQPLSLFHLSQLACLKKLFMHRRARVTHNQRSPFFKGC</sequence>
<gene>
    <name evidence="1" type="ORF">SPLgp25</name>
</gene>
<keyword evidence="2" id="KW-1185">Reference proteome</keyword>
<proteinExistence type="predicted"/>
<name>A0AAE6IRK8_9ADEN</name>
<dbReference type="EMBL" id="MN153802">
    <property type="protein sequence ID" value="QEJ80785.1"/>
    <property type="molecule type" value="Genomic_DNA"/>
</dbReference>
<organism evidence="1 2">
    <name type="scientific">Southern Psittacara leucophthalmus aviadenovirus</name>
    <dbReference type="NCBI Taxonomy" id="2604330"/>
    <lineage>
        <taxon>Viruses</taxon>
        <taxon>Varidnaviria</taxon>
        <taxon>Bamfordvirae</taxon>
        <taxon>Preplasmiviricota</taxon>
        <taxon>Polisuviricotina</taxon>
        <taxon>Pharingeaviricetes</taxon>
        <taxon>Rowavirales</taxon>
        <taxon>Adenoviridae</taxon>
        <taxon>Aviadenovirus</taxon>
        <taxon>Aviadenovirus leucophthalmi</taxon>
    </lineage>
</organism>
<reference evidence="1" key="1">
    <citation type="journal article" date="2019" name="Viruses">
        <title>Faecal Virome Analysis of Wild Animals from Brazil.</title>
        <authorList>
            <person name="Duarte M.A."/>
            <person name="Silva J.M.F."/>
            <person name="Brito C.R."/>
            <person name="Teixeira D.S."/>
            <person name="Melo F.L."/>
            <person name="Ribeiro B.M."/>
            <person name="Nagata T."/>
            <person name="Campos F.S."/>
        </authorList>
    </citation>
    <scope>NUCLEOTIDE SEQUENCE</scope>
    <source>
        <strain evidence="1">BR_DF2</strain>
    </source>
</reference>
<dbReference type="Proteomes" id="UP000830145">
    <property type="component" value="Segment"/>
</dbReference>